<organism evidence="2 3">
    <name type="scientific">Cellulomonas uda</name>
    <dbReference type="NCBI Taxonomy" id="1714"/>
    <lineage>
        <taxon>Bacteria</taxon>
        <taxon>Bacillati</taxon>
        <taxon>Actinomycetota</taxon>
        <taxon>Actinomycetes</taxon>
        <taxon>Micrococcales</taxon>
        <taxon>Cellulomonadaceae</taxon>
        <taxon>Cellulomonas</taxon>
    </lineage>
</organism>
<evidence type="ECO:0000313" key="2">
    <source>
        <dbReference type="EMBL" id="GEA81711.1"/>
    </source>
</evidence>
<dbReference type="SUPFAM" id="SSF51905">
    <property type="entry name" value="FAD/NAD(P)-binding domain"/>
    <property type="match status" value="1"/>
</dbReference>
<comment type="caution">
    <text evidence="2">The sequence shown here is derived from an EMBL/GenBank/DDBJ whole genome shotgun (WGS) entry which is preliminary data.</text>
</comment>
<proteinExistence type="predicted"/>
<dbReference type="Gene3D" id="3.50.50.60">
    <property type="entry name" value="FAD/NAD(P)-binding domain"/>
    <property type="match status" value="1"/>
</dbReference>
<dbReference type="Pfam" id="PF13450">
    <property type="entry name" value="NAD_binding_8"/>
    <property type="match status" value="1"/>
</dbReference>
<dbReference type="EMBL" id="BJLP01000035">
    <property type="protein sequence ID" value="GEA81711.1"/>
    <property type="molecule type" value="Genomic_DNA"/>
</dbReference>
<reference evidence="2 3" key="1">
    <citation type="submission" date="2019-06" db="EMBL/GenBank/DDBJ databases">
        <title>Whole genome shotgun sequence of Cellulomonas uda NBRC 3747.</title>
        <authorList>
            <person name="Hosoyama A."/>
            <person name="Uohara A."/>
            <person name="Ohji S."/>
            <person name="Ichikawa N."/>
        </authorList>
    </citation>
    <scope>NUCLEOTIDE SEQUENCE [LARGE SCALE GENOMIC DNA]</scope>
    <source>
        <strain evidence="2 3">NBRC 3747</strain>
    </source>
</reference>
<dbReference type="AlphaFoldDB" id="A0A4Y3KB68"/>
<dbReference type="InterPro" id="IPR036188">
    <property type="entry name" value="FAD/NAD-bd_sf"/>
</dbReference>
<feature type="region of interest" description="Disordered" evidence="1">
    <location>
        <begin position="1"/>
        <end position="20"/>
    </location>
</feature>
<dbReference type="PANTHER" id="PTHR10668:SF105">
    <property type="entry name" value="DEHYDROGENASE-RELATED"/>
    <property type="match status" value="1"/>
</dbReference>
<dbReference type="Proteomes" id="UP000315842">
    <property type="component" value="Unassembled WGS sequence"/>
</dbReference>
<dbReference type="RefSeq" id="WP_141321049.1">
    <property type="nucleotide sequence ID" value="NZ_BJLP01000035.1"/>
</dbReference>
<evidence type="ECO:0000256" key="1">
    <source>
        <dbReference type="SAM" id="MobiDB-lite"/>
    </source>
</evidence>
<evidence type="ECO:0000313" key="3">
    <source>
        <dbReference type="Proteomes" id="UP000315842"/>
    </source>
</evidence>
<accession>A0A4Y3KB68</accession>
<protein>
    <submittedName>
        <fullName evidence="2">Phytoene dehydrogenase</fullName>
    </submittedName>
</protein>
<dbReference type="PANTHER" id="PTHR10668">
    <property type="entry name" value="PHYTOENE DEHYDROGENASE"/>
    <property type="match status" value="1"/>
</dbReference>
<sequence length="508" mass="52684">MAGFLDGRGEGSQVRGRGEGHTEVVVVGAGPNGLAAAVTCARAGLQVTVLEAQPDAGGGARTLDLGLAPGVVHDVCSAVQAMAWASPFFRGFDLAARGVELLTPEVSYAQPLPGGRSGLAYRDLDRTVEALGEDGPAWRALVGRLSEHWPHVVRLALGDKRSVPPGLLPGGVPTAAAFGLAVLEQGTRAWDRRFSGDLAPALLTGVAAHASTPLPSLAAAGTALLLASLAHAGSGWSIPRGGSRAITDALRADLEAHGGQVLTDHPVRTAADLPGAHAYLFDTTPRTVVEVLGDELPARARRALSAFRYGDGASKVDFVLSGPVPWTDPEVALAGTVHLGGTRREMADAEAQVARGQHPERPMTLLSDPAVVDETRVVDGLRPLWTYAHVPAGSDVDVTEAVTAHVERYAPGFRDLVVASRCVPAARMSGHNANYVGGDIASGAVTMWQMVARPTPRLDPYAVGLDGVYLCSASTPPGPGVHGLGGWFAARRALRDVFGITQAPDLHP</sequence>
<keyword evidence="3" id="KW-1185">Reference proteome</keyword>
<gene>
    <name evidence="2" type="ORF">CUD01_21550</name>
</gene>
<dbReference type="PRINTS" id="PR00411">
    <property type="entry name" value="PNDRDTASEI"/>
</dbReference>
<name>A0A4Y3KB68_CELUD</name>